<keyword evidence="1" id="KW-0805">Transcription regulation</keyword>
<evidence type="ECO:0000259" key="6">
    <source>
        <dbReference type="PROSITE" id="PS50977"/>
    </source>
</evidence>
<organism evidence="7 8">
    <name type="scientific">Antricoccus suffuscus</name>
    <dbReference type="NCBI Taxonomy" id="1629062"/>
    <lineage>
        <taxon>Bacteria</taxon>
        <taxon>Bacillati</taxon>
        <taxon>Actinomycetota</taxon>
        <taxon>Actinomycetes</taxon>
        <taxon>Geodermatophilales</taxon>
        <taxon>Antricoccaceae</taxon>
        <taxon>Antricoccus</taxon>
    </lineage>
</organism>
<reference evidence="7 8" key="1">
    <citation type="submission" date="2018-03" db="EMBL/GenBank/DDBJ databases">
        <title>Genomic Encyclopedia of Archaeal and Bacterial Type Strains, Phase II (KMG-II): from individual species to whole genera.</title>
        <authorList>
            <person name="Goeker M."/>
        </authorList>
    </citation>
    <scope>NUCLEOTIDE SEQUENCE [LARGE SCALE GENOMIC DNA]</scope>
    <source>
        <strain evidence="7 8">DSM 100065</strain>
    </source>
</reference>
<evidence type="ECO:0000313" key="8">
    <source>
        <dbReference type="Proteomes" id="UP000237752"/>
    </source>
</evidence>
<dbReference type="Proteomes" id="UP000237752">
    <property type="component" value="Unassembled WGS sequence"/>
</dbReference>
<keyword evidence="3" id="KW-0804">Transcription</keyword>
<evidence type="ECO:0000256" key="2">
    <source>
        <dbReference type="ARBA" id="ARBA00023125"/>
    </source>
</evidence>
<evidence type="ECO:0000256" key="4">
    <source>
        <dbReference type="PROSITE-ProRule" id="PRU00335"/>
    </source>
</evidence>
<name>A0A2T1A627_9ACTN</name>
<feature type="domain" description="HTH tetR-type" evidence="6">
    <location>
        <begin position="20"/>
        <end position="80"/>
    </location>
</feature>
<evidence type="ECO:0000256" key="5">
    <source>
        <dbReference type="SAM" id="MobiDB-lite"/>
    </source>
</evidence>
<dbReference type="AlphaFoldDB" id="A0A2T1A627"/>
<dbReference type="PANTHER" id="PTHR30055">
    <property type="entry name" value="HTH-TYPE TRANSCRIPTIONAL REGULATOR RUTR"/>
    <property type="match status" value="1"/>
</dbReference>
<keyword evidence="2 4" id="KW-0238">DNA-binding</keyword>
<comment type="caution">
    <text evidence="7">The sequence shown here is derived from an EMBL/GenBank/DDBJ whole genome shotgun (WGS) entry which is preliminary data.</text>
</comment>
<evidence type="ECO:0000256" key="1">
    <source>
        <dbReference type="ARBA" id="ARBA00023015"/>
    </source>
</evidence>
<dbReference type="InterPro" id="IPR001647">
    <property type="entry name" value="HTH_TetR"/>
</dbReference>
<keyword evidence="8" id="KW-1185">Reference proteome</keyword>
<dbReference type="EMBL" id="PVUE01000001">
    <property type="protein sequence ID" value="PRZ43927.1"/>
    <property type="molecule type" value="Genomic_DNA"/>
</dbReference>
<dbReference type="Gene3D" id="1.10.357.10">
    <property type="entry name" value="Tetracycline Repressor, domain 2"/>
    <property type="match status" value="2"/>
</dbReference>
<dbReference type="PANTHER" id="PTHR30055:SF234">
    <property type="entry name" value="HTH-TYPE TRANSCRIPTIONAL REGULATOR BETI"/>
    <property type="match status" value="1"/>
</dbReference>
<dbReference type="GO" id="GO:0003700">
    <property type="term" value="F:DNA-binding transcription factor activity"/>
    <property type="evidence" value="ECO:0007669"/>
    <property type="project" value="TreeGrafter"/>
</dbReference>
<protein>
    <submittedName>
        <fullName evidence="7">TetR family transcriptional regulator</fullName>
    </submittedName>
</protein>
<evidence type="ECO:0000313" key="7">
    <source>
        <dbReference type="EMBL" id="PRZ43927.1"/>
    </source>
</evidence>
<sequence>MRIVTTPDLRQRSAPTSRSEERRREVQAAAARLIRRRGFDGVGIDDIGAEIGVSGPAVYRYFPSKQAILTRIITDFRSAVAAGATSMSPYAALAGAVFDDPDSAVVALRQLRSLDDPASIPILTGDVRTLMDTLAASPDIDTRLSSEALRVRGAMGALVHTGLARAGTQAARARIARAITPVLGSVVLGPPDHTLLKPDPEVMTHATRREAILAAALRLFRVRSFHGVSLRDIGAEVGITASAVSRHFDSKESLLAVMYDRAAAQIAGGVATALRRSSNAEEAVVELVRRYVDMAIDYRDLIAIYSTEMHFLAAEYLDLRRRNQRMYIDELAHVVRIAQSQMSQAEARIRAGASFAVVNEVIMHDGLVRRRNLPQELATLALCVVREPTAG</sequence>
<feature type="domain" description="HTH tetR-type" evidence="6">
    <location>
        <begin position="206"/>
        <end position="266"/>
    </location>
</feature>
<dbReference type="GO" id="GO:0000976">
    <property type="term" value="F:transcription cis-regulatory region binding"/>
    <property type="evidence" value="ECO:0007669"/>
    <property type="project" value="TreeGrafter"/>
</dbReference>
<feature type="DNA-binding region" description="H-T-H motif" evidence="4">
    <location>
        <begin position="43"/>
        <end position="62"/>
    </location>
</feature>
<dbReference type="Pfam" id="PF00440">
    <property type="entry name" value="TetR_N"/>
    <property type="match status" value="2"/>
</dbReference>
<dbReference type="PROSITE" id="PS50977">
    <property type="entry name" value="HTH_TETR_2"/>
    <property type="match status" value="2"/>
</dbReference>
<dbReference type="InterPro" id="IPR009057">
    <property type="entry name" value="Homeodomain-like_sf"/>
</dbReference>
<dbReference type="OrthoDB" id="4456617at2"/>
<proteinExistence type="predicted"/>
<feature type="DNA-binding region" description="H-T-H motif" evidence="4">
    <location>
        <begin position="229"/>
        <end position="248"/>
    </location>
</feature>
<dbReference type="SUPFAM" id="SSF46689">
    <property type="entry name" value="Homeodomain-like"/>
    <property type="match status" value="2"/>
</dbReference>
<evidence type="ECO:0000256" key="3">
    <source>
        <dbReference type="ARBA" id="ARBA00023163"/>
    </source>
</evidence>
<dbReference type="Gene3D" id="1.10.10.60">
    <property type="entry name" value="Homeodomain-like"/>
    <property type="match status" value="1"/>
</dbReference>
<feature type="region of interest" description="Disordered" evidence="5">
    <location>
        <begin position="1"/>
        <end position="23"/>
    </location>
</feature>
<gene>
    <name evidence="7" type="ORF">CLV47_10151</name>
</gene>
<dbReference type="InterPro" id="IPR050109">
    <property type="entry name" value="HTH-type_TetR-like_transc_reg"/>
</dbReference>
<dbReference type="PRINTS" id="PR00455">
    <property type="entry name" value="HTHTETR"/>
</dbReference>
<accession>A0A2T1A627</accession>